<proteinExistence type="predicted"/>
<dbReference type="InterPro" id="IPR012341">
    <property type="entry name" value="6hp_glycosidase-like_sf"/>
</dbReference>
<dbReference type="InterPro" id="IPR004888">
    <property type="entry name" value="Glycoside_hydrolase_63"/>
</dbReference>
<dbReference type="PANTHER" id="PTHR10412:SF10">
    <property type="entry name" value="GLYCOSYL HYDROLASE FAMILY 63 C-TERMINAL DOMAIN-CONTAINING PROTEIN"/>
    <property type="match status" value="1"/>
</dbReference>
<dbReference type="InterPro" id="IPR054491">
    <property type="entry name" value="MGH1-like_GH"/>
</dbReference>
<evidence type="ECO:0000259" key="1">
    <source>
        <dbReference type="Pfam" id="PF22422"/>
    </source>
</evidence>
<dbReference type="RefSeq" id="WP_379837963.1">
    <property type="nucleotide sequence ID" value="NZ_JBHRYQ010000001.1"/>
</dbReference>
<organism evidence="2 3">
    <name type="scientific">Lacihabitans lacunae</name>
    <dbReference type="NCBI Taxonomy" id="1028214"/>
    <lineage>
        <taxon>Bacteria</taxon>
        <taxon>Pseudomonadati</taxon>
        <taxon>Bacteroidota</taxon>
        <taxon>Cytophagia</taxon>
        <taxon>Cytophagales</taxon>
        <taxon>Leadbetterellaceae</taxon>
        <taxon>Lacihabitans</taxon>
    </lineage>
</organism>
<reference evidence="3" key="1">
    <citation type="journal article" date="2019" name="Int. J. Syst. Evol. Microbiol.">
        <title>The Global Catalogue of Microorganisms (GCM) 10K type strain sequencing project: providing services to taxonomists for standard genome sequencing and annotation.</title>
        <authorList>
            <consortium name="The Broad Institute Genomics Platform"/>
            <consortium name="The Broad Institute Genome Sequencing Center for Infectious Disease"/>
            <person name="Wu L."/>
            <person name="Ma J."/>
        </authorList>
    </citation>
    <scope>NUCLEOTIDE SEQUENCE [LARGE SCALE GENOMIC DNA]</scope>
    <source>
        <strain evidence="3">CECT 7956</strain>
    </source>
</reference>
<gene>
    <name evidence="2" type="ORF">ACFOOI_10985</name>
</gene>
<evidence type="ECO:0000313" key="2">
    <source>
        <dbReference type="EMBL" id="MFC3811181.1"/>
    </source>
</evidence>
<name>A0ABV7YW95_9BACT</name>
<dbReference type="Pfam" id="PF22422">
    <property type="entry name" value="MGH1-like_GH"/>
    <property type="match status" value="1"/>
</dbReference>
<dbReference type="Gene3D" id="1.50.10.10">
    <property type="match status" value="1"/>
</dbReference>
<feature type="domain" description="Mannosylglycerate hydrolase MGH1-like glycoside hydrolase" evidence="1">
    <location>
        <begin position="424"/>
        <end position="642"/>
    </location>
</feature>
<dbReference type="Proteomes" id="UP001595616">
    <property type="component" value="Unassembled WGS sequence"/>
</dbReference>
<dbReference type="InterPro" id="IPR008928">
    <property type="entry name" value="6-hairpin_glycosidase_sf"/>
</dbReference>
<keyword evidence="3" id="KW-1185">Reference proteome</keyword>
<dbReference type="PANTHER" id="PTHR10412">
    <property type="entry name" value="MANNOSYL-OLIGOSACCHARIDE GLUCOSIDASE"/>
    <property type="match status" value="1"/>
</dbReference>
<comment type="caution">
    <text evidence="2">The sequence shown here is derived from an EMBL/GenBank/DDBJ whole genome shotgun (WGS) entry which is preliminary data.</text>
</comment>
<dbReference type="SUPFAM" id="SSF48208">
    <property type="entry name" value="Six-hairpin glycosidases"/>
    <property type="match status" value="1"/>
</dbReference>
<sequence>MKKITEEDKRLASNAEKMVPIENWGPYLSERQWGTVREDYSEDGMAWPYFPFDHASKRAYRWGEDGIGGISDLRQNLCFAFSFWNGKDPILKERLFGLSNPEGNHGEDVKELYYFLDNTPTHSYMKFLYKYPQGEYPYQKLRDVNAQIGKNADEFELLDTGLFDQNAYFDIYIEYAKKSSDDISIQATVINRGDSDAQITLVPTLWFRNTWLSGEVIKKPQISLVKNQNGTEQVNVSSQNPGEYYLYYENADRVLFTENETNTFDLYDIGRPNQPTKDLFNRVIINHEVYDDALISGTKCGVVFSENIAAKSQKVFKLRLSSKKNGTPFGTSFDSIINQRKAEADAYFESLSGNIDSVDKKAIQRQAIGGLLWSKQYYQYDVEKWLKGDSGQISPPLSRYEGRNKDWKHLKIADILSMPDTWEYPWFAAWDLAFHCIPLAMVDPVFAKNQLILLTREWFMSPNGQIPAYEWNFSDLNPPILAWSGFNVYKIEKELHGKNDIDFLKRLFQKLLVNFTWWLNREDVDGNTLFTGGFMGLDNISVIDRSKTINDNTSLEQADATSWMGLYALNMLEMAHEISKYDKSYEDMVIRFYEHYCLIAEALNDKGLWDNQDNFFYDVLKSKSGESVALKVRSIVGLISLFGVTVLERNTLDVLNDFSQRIKWFKRERKKENQFLPIEEVAENGDILISLLNKEKLQLIVNYLVDENEFLSVGGLRALSKVYKEKPYTVTIGGSNYTIDYERAESTNDLFGGNSNWRGPVWFPINYLILKSIKKIGNFYGDKLTVEYPNGSGTEITCIELYKILAARLVSIFEIDNEQKRPVHGRFKDFYAKDENKDLVLFYEYFDGDDAHGVGASHQTGWTALVAELLSDII</sequence>
<protein>
    <submittedName>
        <fullName evidence="2">Glucosidase</fullName>
    </submittedName>
</protein>
<dbReference type="EMBL" id="JBHRYQ010000001">
    <property type="protein sequence ID" value="MFC3811181.1"/>
    <property type="molecule type" value="Genomic_DNA"/>
</dbReference>
<evidence type="ECO:0000313" key="3">
    <source>
        <dbReference type="Proteomes" id="UP001595616"/>
    </source>
</evidence>
<accession>A0ABV7YW95</accession>